<reference evidence="1 2" key="1">
    <citation type="submission" date="2014-04" db="EMBL/GenBank/DDBJ databases">
        <title>The Genome Sequence of Acinetobacter baumanii BIDMC 57.</title>
        <authorList>
            <consortium name="The Broad Institute Genomics Platform"/>
            <consortium name="The Broad Institute Genome Sequencing Center for Infectious Disease"/>
            <person name="Murphy C."/>
            <person name="Cosimi L."/>
            <person name="Cerqueira G."/>
            <person name="Feldgarden M."/>
            <person name="Earl A."/>
            <person name="Spencer M.D."/>
            <person name="Fodor A."/>
            <person name="Sautter R.L."/>
            <person name="Hung D."/>
            <person name="Onderdonk A.B."/>
            <person name="Ernst C."/>
            <person name="Delaney M."/>
            <person name="DuBois A."/>
            <person name="Young S.K."/>
            <person name="Zeng Q."/>
            <person name="Gargeya S."/>
            <person name="Abouelleil A."/>
            <person name="Alvarado L."/>
            <person name="Chapman S.B."/>
            <person name="Gainer-Dewar J."/>
            <person name="Goldberg J."/>
            <person name="Griggs A."/>
            <person name="Gujja S."/>
            <person name="Hansen M."/>
            <person name="Howarth C."/>
            <person name="Imamovic A."/>
            <person name="Larimer J."/>
            <person name="Pearson M."/>
            <person name="Poon T.W."/>
            <person name="Priest M."/>
            <person name="Roberts A."/>
            <person name="Saif S."/>
            <person name="Shea T."/>
            <person name="Sykes S."/>
            <person name="Wortman J."/>
            <person name="Nusbaum C."/>
            <person name="Birren B."/>
        </authorList>
    </citation>
    <scope>NUCLEOTIDE SEQUENCE [LARGE SCALE GENOMIC DNA]</scope>
    <source>
        <strain evidence="1 2">BIDMC 57</strain>
    </source>
</reference>
<organism evidence="1 2">
    <name type="scientific">Acinetobacter nosocomialis</name>
    <dbReference type="NCBI Taxonomy" id="106654"/>
    <lineage>
        <taxon>Bacteria</taxon>
        <taxon>Pseudomonadati</taxon>
        <taxon>Pseudomonadota</taxon>
        <taxon>Gammaproteobacteria</taxon>
        <taxon>Moraxellales</taxon>
        <taxon>Moraxellaceae</taxon>
        <taxon>Acinetobacter</taxon>
        <taxon>Acinetobacter calcoaceticus/baumannii complex</taxon>
    </lineage>
</organism>
<protein>
    <submittedName>
        <fullName evidence="1">Uncharacterized protein</fullName>
    </submittedName>
</protein>
<comment type="caution">
    <text evidence="1">The sequence shown here is derived from an EMBL/GenBank/DDBJ whole genome shotgun (WGS) entry which is preliminary data.</text>
</comment>
<evidence type="ECO:0000313" key="2">
    <source>
        <dbReference type="Proteomes" id="UP000027208"/>
    </source>
</evidence>
<name>A0A334NUW5_ACINO</name>
<accession>A0A334NUW5</accession>
<sequence>MTFPQRVSHQDPSKKVSKITASGWYHKSIQEERAEKK</sequence>
<dbReference type="Proteomes" id="UP000027208">
    <property type="component" value="Unassembled WGS sequence"/>
</dbReference>
<gene>
    <name evidence="1" type="ORF">AE32_02921</name>
</gene>
<evidence type="ECO:0000313" key="1">
    <source>
        <dbReference type="EMBL" id="KDM53354.1"/>
    </source>
</evidence>
<dbReference type="EMBL" id="JMUI01000016">
    <property type="protein sequence ID" value="KDM53354.1"/>
    <property type="molecule type" value="Genomic_DNA"/>
</dbReference>
<proteinExistence type="predicted"/>
<dbReference type="AlphaFoldDB" id="A0A334NUW5"/>